<feature type="compositionally biased region" description="Low complexity" evidence="10">
    <location>
        <begin position="63"/>
        <end position="78"/>
    </location>
</feature>
<dbReference type="EC" id="2.7.1.158" evidence="2"/>
<evidence type="ECO:0000256" key="9">
    <source>
        <dbReference type="ARBA" id="ARBA00030342"/>
    </source>
</evidence>
<evidence type="ECO:0000313" key="12">
    <source>
        <dbReference type="EMBL" id="RSH88589.1"/>
    </source>
</evidence>
<feature type="non-terminal residue" evidence="12">
    <location>
        <position position="1"/>
    </location>
</feature>
<feature type="region of interest" description="Disordered" evidence="10">
    <location>
        <begin position="426"/>
        <end position="572"/>
    </location>
</feature>
<dbReference type="PANTHER" id="PTHR14456:SF2">
    <property type="entry name" value="INOSITOL-PENTAKISPHOSPHATE 2-KINASE"/>
    <property type="match status" value="1"/>
</dbReference>
<keyword evidence="4" id="KW-0808">Transferase</keyword>
<sequence>GTRSKNVRKSVVVHGTTRRSADGGRRGKVGGSGTVSPSHTPPRITIDLPFEARGAGLGGSGGEADTTTTTSLGLDGVGRTPSFTPSERRALDSQRYTPADLRAAWDWLGPEVKERGAETVGIMLPRRLLTSKDRQRQIGALFVLARRPQLADKFPSITSNYPAVSGDAATDEWKSRLMLVAKDTVNPVDIAEVLKAMLRRLAATDRPIIDPAAYVRFVQQEHAASYPRSSYASMLLPQLSDETMGLLDAVFEVCNAIAMHAETNAMGAGRLCHLFGWWLMGEVPDGTTSWSALYDGYKLAGQRTEHLFYARIRWQSTQQKMPRRLIQLILSYPFGESSASAEHLPLPPTSTFSRKALHVSLGTDTSLPIGTDPVKVLGDALIAKLDDEVEASSWLAVRDTHVTLDDVLSDDSRAFLEEVSLAKGLEFASPPTSPTSPIDEDKYHPFAAGDSDRIVNSKFSPSHSRRRSQSYGDIPRLDVPGGAKAPSLDTVPAGDGSPRRSQLVRQTSAVQLSPTKDKATPQWDDFLTSGFGDSPDTVRDISLSLNSPRTTLRDTHHSSPTPGSPLRLGPPKKIVVKGPTSTSLLVAGEQIVDIDDAFIHFVEDGQLDPVASSSWPRFALVQLSKPVPGTDGDEAIDWVLVTVKKREIKRLPSIDEPFPDLRADLTRSLSPSNESTVSRLSQSFGFRDLANTFRRSSMYSRSTSTSRMSFLNNSYNGKGAVKSESLSAVAERAGHRGSGASDAPTEYTIGEMGEIVKIPSSFELAGGAAAATAVGASVTSPSSSGPTTSNAVITTPATDWVYLGEGGAHVIFRYRGVEPSLQGRAVRLQKIAKAGGPDIALRQTWADSLLPKLVPNTLHTETTPATVEEKWIRALVTPTELLRPSSRRAEGSLNQIVDYTRPAQLMDNHMAAVPGEKVLALEIKPKWGFLPTAADVTPNESVLIKTSNCRYCIHQHYRGASLEGAYCPLDLYSGEADRVQKALGGLWAAWRSSGGEKNNLRVFVDGKRILPFDAKEIPSNTPEPEGTYDFVAPLLASSGVLSTLKTLQSTLDHRDISSLSRDFAAANPAAKLFAPDLVPEPSAAELTEFVTVYKAGDGASKWTLRQQEIAYALSAIFKDCSIIVRAVLAKDTEGNFTVDEAKSSVKLIDTDLKPLASLGHWAELDDKLWRHWSATNGEGVVVIDSDDMRPVAAVSRAAAPGTPGKTAATTAAAAAVTTLAAAAAATMAILTEERANTERANTIPEVEDATSALAKVAENAPEKSQIHLPLEVASADVPAEPDHTPMVEEVPVVEAAVVETTIEQTPEEPKVVSAPIEAAPTAETPAVELEPTPSTPLDAQAKELAPETIVETKEPPIEIPTAEPVVETKEAPVESPSVPEPEPVVGEAAAIAGAGVLAAAGAVALTRTVTPSAEAELTRAAPVSPPPVRPSFDGANVRPSFDFERRNSNNNPNSSSVQSRVRAVIASIENKDTDRRPLSPTNGLAEKRSSGIAIPKRRESGGGNGVAGGFGGFLRKASLSFKDKEVKEVKQEEAVAPLAPSKPISKLFGKKDAVVAAGAGVVAAATTAAVVISSDKKEPEPEAEAAPVEVSKAIETPAVVDIPAENKSDDSKAIETPAVVDIPAEDKPVEVVDTPAVADIPAEVPKAQDVEPSVEPSVEPVQEADAVAIVDSAVETTPEVQEDVAEPIQVEAPAAVSVPAETSPEVQEEVTEPVHDETPATVDIPATREVDSNDDVPAAVTEEVAASEGPSPVAEIAPIALGALAVGGIAAAASVAAHEDTTPAPEHVDITADEPTPEIETEQLVHDPVPEAVLSQPSPVAETIEVSEEPIEESAPIEQIAEEAQPAEQLTEVPAEHAVEVPASPVPVQESIEEPTVEEPVVQELAVEEPAVQELAVEEPAFHELAIQEPAAKEIAAEEIPVEQPTLEEAPIEETAVEESPISETIDEPVVSSEPVPSPVLSPVPSPSKLSLRRRSAAEEVEEPKKVEATPVYAAGAAALIASAGLAAQAAARAKDRRSSAQFSRRVSQQIEQPVETVEQPVEAVEQPPQEQVVEQASAPVEPENEVQATEPAPEAAAAPPSLAGLGLGITAGDDVAPVVDLTEDIPQPPVTTQQDLSSNVEPASGTPASIDAPRTPATLDLASGSERSFYEPIPVPPTPSVQPPSPVTVFGSPTASERDGMPAPVQGFSAVTPEFTAPSRFSVVDSSSLEKVDEETPLDSSSTGLTAAAALAGVAVAGVAGVAALANEANDSDASSLPSRSDSRLKRSTAPSPSPHLSGPAAGDDLEVEVAVRDPSISAVSPMPRDAPLPEHVELYQNAVLPPLPSTTSEQDLVASSEALLSPPDVEAPASDISEVASQASSPEVDPTTFATAPDTPFELSEHGHGDQTPYEDETPTLELGSLQQRLADSPPRPGPMDLRSDHRNSVQSVVENYRSSVHTFGGTPAEAAWLNSGLKSEKTSSSLATDPSSFDDLRIETAALPTSMSGLSSVALQSMTSLPPLNEDPDQTLPAIESSTILERDDDSSNDLKE</sequence>
<feature type="compositionally biased region" description="Basic and acidic residues" evidence="10">
    <location>
        <begin position="1604"/>
        <end position="1613"/>
    </location>
</feature>
<comment type="caution">
    <text evidence="12">The sequence shown here is derived from an EMBL/GenBank/DDBJ whole genome shotgun (WGS) entry which is preliminary data.</text>
</comment>
<evidence type="ECO:0000259" key="11">
    <source>
        <dbReference type="Pfam" id="PF08101"/>
    </source>
</evidence>
<dbReference type="Pfam" id="PF08101">
    <property type="entry name" value="Msb1-Mug8_dom"/>
    <property type="match status" value="1"/>
</dbReference>
<evidence type="ECO:0000256" key="10">
    <source>
        <dbReference type="SAM" id="MobiDB-lite"/>
    </source>
</evidence>
<dbReference type="GeneID" id="39585681"/>
<feature type="region of interest" description="Disordered" evidence="10">
    <location>
        <begin position="2107"/>
        <end position="2136"/>
    </location>
</feature>
<evidence type="ECO:0000256" key="2">
    <source>
        <dbReference type="ARBA" id="ARBA00012023"/>
    </source>
</evidence>
<feature type="compositionally biased region" description="Low complexity" evidence="10">
    <location>
        <begin position="2071"/>
        <end position="2081"/>
    </location>
</feature>
<feature type="compositionally biased region" description="Low complexity" evidence="10">
    <location>
        <begin position="2367"/>
        <end position="2379"/>
    </location>
</feature>
<dbReference type="InterPro" id="IPR009286">
    <property type="entry name" value="Ins_P5_2-kin"/>
</dbReference>
<evidence type="ECO:0000256" key="4">
    <source>
        <dbReference type="ARBA" id="ARBA00022679"/>
    </source>
</evidence>
<dbReference type="Proteomes" id="UP000279236">
    <property type="component" value="Unassembled WGS sequence"/>
</dbReference>
<dbReference type="GO" id="GO:0032958">
    <property type="term" value="P:inositol phosphate biosynthetic process"/>
    <property type="evidence" value="ECO:0007669"/>
    <property type="project" value="TreeGrafter"/>
</dbReference>
<dbReference type="InterPro" id="IPR043001">
    <property type="entry name" value="IP5_2-K_N_lobe"/>
</dbReference>
<dbReference type="PANTHER" id="PTHR14456">
    <property type="entry name" value="INOSITOL POLYPHOSPHATE KINASE 1"/>
    <property type="match status" value="1"/>
</dbReference>
<feature type="compositionally biased region" description="Basic and acidic residues" evidence="10">
    <location>
        <begin position="439"/>
        <end position="455"/>
    </location>
</feature>
<accession>A0A427YBQ6</accession>
<evidence type="ECO:0000256" key="3">
    <source>
        <dbReference type="ARBA" id="ARBA00014846"/>
    </source>
</evidence>
<dbReference type="OrthoDB" id="272370at2759"/>
<evidence type="ECO:0000256" key="8">
    <source>
        <dbReference type="ARBA" id="ARBA00029574"/>
    </source>
</evidence>
<gene>
    <name evidence="12" type="primary">IPK1</name>
    <name evidence="12" type="ORF">EHS24_001138</name>
</gene>
<evidence type="ECO:0000256" key="5">
    <source>
        <dbReference type="ARBA" id="ARBA00022741"/>
    </source>
</evidence>
<keyword evidence="7" id="KW-0067">ATP-binding</keyword>
<keyword evidence="6 12" id="KW-0418">Kinase</keyword>
<dbReference type="EMBL" id="RSCE01000001">
    <property type="protein sequence ID" value="RSH88589.1"/>
    <property type="molecule type" value="Genomic_DNA"/>
</dbReference>
<dbReference type="GO" id="GO:0035299">
    <property type="term" value="F:inositol-1,3,4,5,6-pentakisphosphate 2-kinase activity"/>
    <property type="evidence" value="ECO:0007669"/>
    <property type="project" value="UniProtKB-EC"/>
</dbReference>
<dbReference type="Gene3D" id="3.30.200.110">
    <property type="entry name" value="Inositol-pentakisphosphate 2-kinase, N-lobe"/>
    <property type="match status" value="1"/>
</dbReference>
<feature type="compositionally biased region" description="Polar residues" evidence="10">
    <location>
        <begin position="2111"/>
        <end position="2122"/>
    </location>
</feature>
<evidence type="ECO:0000256" key="6">
    <source>
        <dbReference type="ARBA" id="ARBA00022777"/>
    </source>
</evidence>
<reference evidence="12 13" key="1">
    <citation type="submission" date="2018-11" db="EMBL/GenBank/DDBJ databases">
        <title>Genome sequence of Apiotrichum porosum DSM 27194.</title>
        <authorList>
            <person name="Aliyu H."/>
            <person name="Gorte O."/>
            <person name="Ochsenreither K."/>
        </authorList>
    </citation>
    <scope>NUCLEOTIDE SEQUENCE [LARGE SCALE GENOMIC DNA]</scope>
    <source>
        <strain evidence="12 13">DSM 27194</strain>
    </source>
</reference>
<feature type="region of interest" description="Disordered" evidence="10">
    <location>
        <begin position="2249"/>
        <end position="2283"/>
    </location>
</feature>
<name>A0A427YBQ6_9TREE</name>
<feature type="region of interest" description="Disordered" evidence="10">
    <location>
        <begin position="2322"/>
        <end position="2432"/>
    </location>
</feature>
<keyword evidence="5" id="KW-0547">Nucleotide-binding</keyword>
<dbReference type="STRING" id="105984.A0A427YBQ6"/>
<dbReference type="RefSeq" id="XP_028480797.1">
    <property type="nucleotide sequence ID" value="XM_028616940.1"/>
</dbReference>
<dbReference type="Pfam" id="PF06090">
    <property type="entry name" value="Ins_P5_2-kin"/>
    <property type="match status" value="1"/>
</dbReference>
<dbReference type="SUPFAM" id="SSF48350">
    <property type="entry name" value="GTPase activation domain, GAP"/>
    <property type="match status" value="1"/>
</dbReference>
<keyword evidence="13" id="KW-1185">Reference proteome</keyword>
<feature type="region of interest" description="Disordered" evidence="10">
    <location>
        <begin position="1"/>
        <end position="93"/>
    </location>
</feature>
<feature type="compositionally biased region" description="Acidic residues" evidence="10">
    <location>
        <begin position="2522"/>
        <end position="2532"/>
    </location>
</feature>
<dbReference type="Gene3D" id="1.10.555.10">
    <property type="entry name" value="Rho GTPase activation protein"/>
    <property type="match status" value="1"/>
</dbReference>
<protein>
    <recommendedName>
        <fullName evidence="3">Inositol-pentakisphosphate 2-kinase</fullName>
        <ecNumber evidence="2">2.7.1.158</ecNumber>
    </recommendedName>
    <alternativeName>
        <fullName evidence="9">Inositol-1,3,4,5,6-pentakisphosphate 2-kinase</fullName>
    </alternativeName>
    <alternativeName>
        <fullName evidence="8">Ins(1,3,4,5,6)P5 2-kinase</fullName>
    </alternativeName>
</protein>
<feature type="region of interest" description="Disordered" evidence="10">
    <location>
        <begin position="2497"/>
        <end position="2532"/>
    </location>
</feature>
<dbReference type="GO" id="GO:0005524">
    <property type="term" value="F:ATP binding"/>
    <property type="evidence" value="ECO:0007669"/>
    <property type="project" value="UniProtKB-KW"/>
</dbReference>
<proteinExistence type="predicted"/>
<dbReference type="InterPro" id="IPR008936">
    <property type="entry name" value="Rho_GTPase_activation_prot"/>
</dbReference>
<feature type="region of interest" description="Disordered" evidence="10">
    <location>
        <begin position="1601"/>
        <end position="1627"/>
    </location>
</feature>
<evidence type="ECO:0000313" key="13">
    <source>
        <dbReference type="Proteomes" id="UP000279236"/>
    </source>
</evidence>
<dbReference type="GO" id="GO:0005634">
    <property type="term" value="C:nucleus"/>
    <property type="evidence" value="ECO:0007669"/>
    <property type="project" value="TreeGrafter"/>
</dbReference>
<organism evidence="12 13">
    <name type="scientific">Apiotrichum porosum</name>
    <dbReference type="NCBI Taxonomy" id="105984"/>
    <lineage>
        <taxon>Eukaryota</taxon>
        <taxon>Fungi</taxon>
        <taxon>Dikarya</taxon>
        <taxon>Basidiomycota</taxon>
        <taxon>Agaricomycotina</taxon>
        <taxon>Tremellomycetes</taxon>
        <taxon>Trichosporonales</taxon>
        <taxon>Trichosporonaceae</taxon>
        <taxon>Apiotrichum</taxon>
    </lineage>
</organism>
<feature type="domain" description="Meiotically up-regulated protein Msb1/Mug8" evidence="11">
    <location>
        <begin position="183"/>
        <end position="338"/>
    </location>
</feature>
<feature type="compositionally biased region" description="Pro residues" evidence="10">
    <location>
        <begin position="1956"/>
        <end position="1966"/>
    </location>
</feature>
<feature type="compositionally biased region" description="Polar residues" evidence="10">
    <location>
        <begin position="499"/>
        <end position="514"/>
    </location>
</feature>
<feature type="region of interest" description="Disordered" evidence="10">
    <location>
        <begin position="1416"/>
        <end position="1506"/>
    </location>
</feature>
<feature type="compositionally biased region" description="Low complexity" evidence="10">
    <location>
        <begin position="2249"/>
        <end position="2261"/>
    </location>
</feature>
<evidence type="ECO:0000256" key="1">
    <source>
        <dbReference type="ARBA" id="ARBA00001774"/>
    </source>
</evidence>
<evidence type="ECO:0000256" key="7">
    <source>
        <dbReference type="ARBA" id="ARBA00022840"/>
    </source>
</evidence>
<feature type="compositionally biased region" description="Low complexity" evidence="10">
    <location>
        <begin position="1694"/>
        <end position="1704"/>
    </location>
</feature>
<feature type="region of interest" description="Disordered" evidence="10">
    <location>
        <begin position="1921"/>
        <end position="1989"/>
    </location>
</feature>
<feature type="compositionally biased region" description="Low complexity" evidence="10">
    <location>
        <begin position="2029"/>
        <end position="2056"/>
    </location>
</feature>
<feature type="region of interest" description="Disordered" evidence="10">
    <location>
        <begin position="1694"/>
        <end position="1735"/>
    </location>
</feature>
<comment type="catalytic activity">
    <reaction evidence="1">
        <text>1D-myo-inositol 1,3,4,5,6-pentakisphosphate + ATP = 1D-myo-inositol hexakisphosphate + ADP + H(+)</text>
        <dbReference type="Rhea" id="RHEA:20313"/>
        <dbReference type="ChEBI" id="CHEBI:15378"/>
        <dbReference type="ChEBI" id="CHEBI:30616"/>
        <dbReference type="ChEBI" id="CHEBI:57733"/>
        <dbReference type="ChEBI" id="CHEBI:58130"/>
        <dbReference type="ChEBI" id="CHEBI:456216"/>
        <dbReference type="EC" id="2.7.1.158"/>
    </reaction>
</comment>
<dbReference type="InterPro" id="IPR012965">
    <property type="entry name" value="Msb1/Mug8_dom"/>
</dbReference>
<feature type="region of interest" description="Disordered" evidence="10">
    <location>
        <begin position="2011"/>
        <end position="2081"/>
    </location>
</feature>
<feature type="compositionally biased region" description="Low complexity" evidence="10">
    <location>
        <begin position="1448"/>
        <end position="1462"/>
    </location>
</feature>